<evidence type="ECO:0000313" key="1">
    <source>
        <dbReference type="EMBL" id="SQB98333.1"/>
    </source>
</evidence>
<dbReference type="AlphaFoldDB" id="A0A2X3BCJ6"/>
<protein>
    <submittedName>
        <fullName evidence="1">Uncharacterized protein</fullName>
    </submittedName>
</protein>
<organism evidence="1 2">
    <name type="scientific">Helicobacter fennelliae</name>
    <dbReference type="NCBI Taxonomy" id="215"/>
    <lineage>
        <taxon>Bacteria</taxon>
        <taxon>Pseudomonadati</taxon>
        <taxon>Campylobacterota</taxon>
        <taxon>Epsilonproteobacteria</taxon>
        <taxon>Campylobacterales</taxon>
        <taxon>Helicobacteraceae</taxon>
        <taxon>Helicobacter</taxon>
    </lineage>
</organism>
<accession>A0A2X3BCJ6</accession>
<evidence type="ECO:0000313" key="2">
    <source>
        <dbReference type="Proteomes" id="UP000250166"/>
    </source>
</evidence>
<sequence>MVEILLIKEQKNIFFNIQYISYRFDVCEKTIYLLLKELQSLDLIKHNFRKNQLVFLSMLDYKQSKIFQSKSQEVETESKQDFSQFPARFFKDMNCIVNRIIKQDTKDFNRTFSIQDKLWKLKVSENKFIDYKGIFLEFEEVNDSQCTIRMPYTYLTNEIPPKLSHPFHKNIIKSKILKGLNAITYREDLQGGCNEKIA</sequence>
<name>A0A2X3BCJ6_9HELI</name>
<reference evidence="1 2" key="1">
    <citation type="submission" date="2018-06" db="EMBL/GenBank/DDBJ databases">
        <authorList>
            <consortium name="Pathogen Informatics"/>
            <person name="Doyle S."/>
        </authorList>
    </citation>
    <scope>NUCLEOTIDE SEQUENCE [LARGE SCALE GENOMIC DNA]</scope>
    <source>
        <strain evidence="1 2">NCTC13102</strain>
    </source>
</reference>
<proteinExistence type="predicted"/>
<dbReference type="EMBL" id="UAWL01000006">
    <property type="protein sequence ID" value="SQB98333.1"/>
    <property type="molecule type" value="Genomic_DNA"/>
</dbReference>
<dbReference type="Proteomes" id="UP000250166">
    <property type="component" value="Unassembled WGS sequence"/>
</dbReference>
<gene>
    <name evidence="1" type="ORF">NCTC13102_00790</name>
</gene>